<dbReference type="Proteomes" id="UP001054837">
    <property type="component" value="Unassembled WGS sequence"/>
</dbReference>
<proteinExistence type="predicted"/>
<sequence>MEPSGLNSSKILNINRFDIPVLDFELIGCAFLLSLKPVIFYCLTDAASLIEVSLSLKCGMVKTSIYSRLDTIHIRLFIKSRVFF</sequence>
<keyword evidence="2" id="KW-1185">Reference proteome</keyword>
<dbReference type="AlphaFoldDB" id="A0AAV4TIG8"/>
<evidence type="ECO:0000313" key="2">
    <source>
        <dbReference type="Proteomes" id="UP001054837"/>
    </source>
</evidence>
<accession>A0AAV4TIG8</accession>
<gene>
    <name evidence="1" type="ORF">CDAR_432021</name>
</gene>
<dbReference type="EMBL" id="BPLQ01009603">
    <property type="protein sequence ID" value="GIY45246.1"/>
    <property type="molecule type" value="Genomic_DNA"/>
</dbReference>
<comment type="caution">
    <text evidence="1">The sequence shown here is derived from an EMBL/GenBank/DDBJ whole genome shotgun (WGS) entry which is preliminary data.</text>
</comment>
<name>A0AAV4TIG8_9ARAC</name>
<protein>
    <submittedName>
        <fullName evidence="1">Uncharacterized protein</fullName>
    </submittedName>
</protein>
<reference evidence="1 2" key="1">
    <citation type="submission" date="2021-06" db="EMBL/GenBank/DDBJ databases">
        <title>Caerostris darwini draft genome.</title>
        <authorList>
            <person name="Kono N."/>
            <person name="Arakawa K."/>
        </authorList>
    </citation>
    <scope>NUCLEOTIDE SEQUENCE [LARGE SCALE GENOMIC DNA]</scope>
</reference>
<organism evidence="1 2">
    <name type="scientific">Caerostris darwini</name>
    <dbReference type="NCBI Taxonomy" id="1538125"/>
    <lineage>
        <taxon>Eukaryota</taxon>
        <taxon>Metazoa</taxon>
        <taxon>Ecdysozoa</taxon>
        <taxon>Arthropoda</taxon>
        <taxon>Chelicerata</taxon>
        <taxon>Arachnida</taxon>
        <taxon>Araneae</taxon>
        <taxon>Araneomorphae</taxon>
        <taxon>Entelegynae</taxon>
        <taxon>Araneoidea</taxon>
        <taxon>Araneidae</taxon>
        <taxon>Caerostris</taxon>
    </lineage>
</organism>
<evidence type="ECO:0000313" key="1">
    <source>
        <dbReference type="EMBL" id="GIY45246.1"/>
    </source>
</evidence>